<organism evidence="1 2">
    <name type="scientific">Diploptera punctata</name>
    <name type="common">Pacific beetle cockroach</name>
    <dbReference type="NCBI Taxonomy" id="6984"/>
    <lineage>
        <taxon>Eukaryota</taxon>
        <taxon>Metazoa</taxon>
        <taxon>Ecdysozoa</taxon>
        <taxon>Arthropoda</taxon>
        <taxon>Hexapoda</taxon>
        <taxon>Insecta</taxon>
        <taxon>Pterygota</taxon>
        <taxon>Neoptera</taxon>
        <taxon>Polyneoptera</taxon>
        <taxon>Dictyoptera</taxon>
        <taxon>Blattodea</taxon>
        <taxon>Blaberoidea</taxon>
        <taxon>Blaberidae</taxon>
        <taxon>Diplopterinae</taxon>
        <taxon>Diploptera</taxon>
    </lineage>
</organism>
<comment type="caution">
    <text evidence="1">The sequence shown here is derived from an EMBL/GenBank/DDBJ whole genome shotgun (WGS) entry which is preliminary data.</text>
</comment>
<protein>
    <submittedName>
        <fullName evidence="1">Uncharacterized protein</fullName>
    </submittedName>
</protein>
<accession>A0AAD7ZI38</accession>
<evidence type="ECO:0000313" key="2">
    <source>
        <dbReference type="Proteomes" id="UP001233999"/>
    </source>
</evidence>
<evidence type="ECO:0000313" key="1">
    <source>
        <dbReference type="EMBL" id="KAJ9580911.1"/>
    </source>
</evidence>
<dbReference type="EMBL" id="JASPKZ010008098">
    <property type="protein sequence ID" value="KAJ9580911.1"/>
    <property type="molecule type" value="Genomic_DNA"/>
</dbReference>
<dbReference type="AlphaFoldDB" id="A0AAD7ZI38"/>
<dbReference type="Proteomes" id="UP001233999">
    <property type="component" value="Unassembled WGS sequence"/>
</dbReference>
<feature type="non-terminal residue" evidence="1">
    <location>
        <position position="206"/>
    </location>
</feature>
<sequence>KIVQHYFTLQLPVFNIESCHSQSQSTYFETCGLILMNKIFMLIFHKEQDRRYCFPSLLPRVYFFFPPKMKFHVPKCKYYFGFPAGMCLSSSSEFRTMSSNTTQKPLNVFRLRSLLEILNQGLRELYILPYHAGSGCRYVMSSRRARKTLTLREKIQACFTAYVHPSILIGCVKNGNSLFLKASPWTGIINIIISYFVQSISVKKQQ</sequence>
<feature type="non-terminal residue" evidence="1">
    <location>
        <position position="1"/>
    </location>
</feature>
<name>A0AAD7ZI38_DIPPU</name>
<keyword evidence="2" id="KW-1185">Reference proteome</keyword>
<gene>
    <name evidence="1" type="ORF">L9F63_023913</name>
</gene>
<reference evidence="1" key="2">
    <citation type="submission" date="2023-05" db="EMBL/GenBank/DDBJ databases">
        <authorList>
            <person name="Fouks B."/>
        </authorList>
    </citation>
    <scope>NUCLEOTIDE SEQUENCE</scope>
    <source>
        <strain evidence="1">Stay&amp;Tobe</strain>
        <tissue evidence="1">Testes</tissue>
    </source>
</reference>
<reference evidence="1" key="1">
    <citation type="journal article" date="2023" name="IScience">
        <title>Live-bearing cockroach genome reveals convergent evolutionary mechanisms linked to viviparity in insects and beyond.</title>
        <authorList>
            <person name="Fouks B."/>
            <person name="Harrison M.C."/>
            <person name="Mikhailova A.A."/>
            <person name="Marchal E."/>
            <person name="English S."/>
            <person name="Carruthers M."/>
            <person name="Jennings E.C."/>
            <person name="Chiamaka E.L."/>
            <person name="Frigard R.A."/>
            <person name="Pippel M."/>
            <person name="Attardo G.M."/>
            <person name="Benoit J.B."/>
            <person name="Bornberg-Bauer E."/>
            <person name="Tobe S.S."/>
        </authorList>
    </citation>
    <scope>NUCLEOTIDE SEQUENCE</scope>
    <source>
        <strain evidence="1">Stay&amp;Tobe</strain>
    </source>
</reference>
<proteinExistence type="predicted"/>